<accession>K1Q1I9</accession>
<sequence length="109" mass="12351">SPITLTQMASAFQRHLRNKCEKSDVSFFKEDDPVFAGFRRALDGRMKELTADGIGVNKKRSDPVTRADEDIFGDTDVLSEGLSNAVFYYNVKAFGFRGMEWHKNRRGAI</sequence>
<dbReference type="PANTHER" id="PTHR21446">
    <property type="entry name" value="DUF3504 DOMAIN-CONTAINING PROTEIN"/>
    <property type="match status" value="1"/>
</dbReference>
<gene>
    <name evidence="1" type="ORF">CGI_10001787</name>
</gene>
<organism evidence="1">
    <name type="scientific">Magallana gigas</name>
    <name type="common">Pacific oyster</name>
    <name type="synonym">Crassostrea gigas</name>
    <dbReference type="NCBI Taxonomy" id="29159"/>
    <lineage>
        <taxon>Eukaryota</taxon>
        <taxon>Metazoa</taxon>
        <taxon>Spiralia</taxon>
        <taxon>Lophotrochozoa</taxon>
        <taxon>Mollusca</taxon>
        <taxon>Bivalvia</taxon>
        <taxon>Autobranchia</taxon>
        <taxon>Pteriomorphia</taxon>
        <taxon>Ostreida</taxon>
        <taxon>Ostreoidea</taxon>
        <taxon>Ostreidae</taxon>
        <taxon>Magallana</taxon>
    </lineage>
</organism>
<proteinExistence type="predicted"/>
<dbReference type="PANTHER" id="PTHR21446:SF12">
    <property type="entry name" value="POTASSIUM CHANNEL TETRAMERIZATION DOMAIN CONTAINING 1"/>
    <property type="match status" value="1"/>
</dbReference>
<evidence type="ECO:0000313" key="1">
    <source>
        <dbReference type="EMBL" id="EKC22670.1"/>
    </source>
</evidence>
<feature type="non-terminal residue" evidence="1">
    <location>
        <position position="1"/>
    </location>
</feature>
<reference evidence="1" key="1">
    <citation type="journal article" date="2012" name="Nature">
        <title>The oyster genome reveals stress adaptation and complexity of shell formation.</title>
        <authorList>
            <person name="Zhang G."/>
            <person name="Fang X."/>
            <person name="Guo X."/>
            <person name="Li L."/>
            <person name="Luo R."/>
            <person name="Xu F."/>
            <person name="Yang P."/>
            <person name="Zhang L."/>
            <person name="Wang X."/>
            <person name="Qi H."/>
            <person name="Xiong Z."/>
            <person name="Que H."/>
            <person name="Xie Y."/>
            <person name="Holland P.W."/>
            <person name="Paps J."/>
            <person name="Zhu Y."/>
            <person name="Wu F."/>
            <person name="Chen Y."/>
            <person name="Wang J."/>
            <person name="Peng C."/>
            <person name="Meng J."/>
            <person name="Yang L."/>
            <person name="Liu J."/>
            <person name="Wen B."/>
            <person name="Zhang N."/>
            <person name="Huang Z."/>
            <person name="Zhu Q."/>
            <person name="Feng Y."/>
            <person name="Mount A."/>
            <person name="Hedgecock D."/>
            <person name="Xu Z."/>
            <person name="Liu Y."/>
            <person name="Domazet-Loso T."/>
            <person name="Du Y."/>
            <person name="Sun X."/>
            <person name="Zhang S."/>
            <person name="Liu B."/>
            <person name="Cheng P."/>
            <person name="Jiang X."/>
            <person name="Li J."/>
            <person name="Fan D."/>
            <person name="Wang W."/>
            <person name="Fu W."/>
            <person name="Wang T."/>
            <person name="Wang B."/>
            <person name="Zhang J."/>
            <person name="Peng Z."/>
            <person name="Li Y."/>
            <person name="Li N."/>
            <person name="Wang J."/>
            <person name="Chen M."/>
            <person name="He Y."/>
            <person name="Tan F."/>
            <person name="Song X."/>
            <person name="Zheng Q."/>
            <person name="Huang R."/>
            <person name="Yang H."/>
            <person name="Du X."/>
            <person name="Chen L."/>
            <person name="Yang M."/>
            <person name="Gaffney P.M."/>
            <person name="Wang S."/>
            <person name="Luo L."/>
            <person name="She Z."/>
            <person name="Ming Y."/>
            <person name="Huang W."/>
            <person name="Zhang S."/>
            <person name="Huang B."/>
            <person name="Zhang Y."/>
            <person name="Qu T."/>
            <person name="Ni P."/>
            <person name="Miao G."/>
            <person name="Wang J."/>
            <person name="Wang Q."/>
            <person name="Steinberg C.E."/>
            <person name="Wang H."/>
            <person name="Li N."/>
            <person name="Qian L."/>
            <person name="Zhang G."/>
            <person name="Li Y."/>
            <person name="Yang H."/>
            <person name="Liu X."/>
            <person name="Wang J."/>
            <person name="Yin Y."/>
            <person name="Wang J."/>
        </authorList>
    </citation>
    <scope>NUCLEOTIDE SEQUENCE [LARGE SCALE GENOMIC DNA]</scope>
    <source>
        <strain evidence="1">05x7-T-G4-1.051#20</strain>
    </source>
</reference>
<dbReference type="AlphaFoldDB" id="K1Q1I9"/>
<dbReference type="EMBL" id="JH818065">
    <property type="protein sequence ID" value="EKC22670.1"/>
    <property type="molecule type" value="Genomic_DNA"/>
</dbReference>
<dbReference type="InterPro" id="IPR052787">
    <property type="entry name" value="MAVS"/>
</dbReference>
<dbReference type="InParanoid" id="K1Q1I9"/>
<name>K1Q1I9_MAGGI</name>
<dbReference type="HOGENOM" id="CLU_2190484_0_0_1"/>
<protein>
    <submittedName>
        <fullName evidence="1">Uncharacterized protein</fullName>
    </submittedName>
</protein>